<feature type="region of interest" description="Disordered" evidence="1">
    <location>
        <begin position="53"/>
        <end position="72"/>
    </location>
</feature>
<reference evidence="2" key="1">
    <citation type="journal article" date="2022" name="IScience">
        <title>Evolution of zygomycete secretomes and the origins of terrestrial fungal ecologies.</title>
        <authorList>
            <person name="Chang Y."/>
            <person name="Wang Y."/>
            <person name="Mondo S."/>
            <person name="Ahrendt S."/>
            <person name="Andreopoulos W."/>
            <person name="Barry K."/>
            <person name="Beard J."/>
            <person name="Benny G.L."/>
            <person name="Blankenship S."/>
            <person name="Bonito G."/>
            <person name="Cuomo C."/>
            <person name="Desiro A."/>
            <person name="Gervers K.A."/>
            <person name="Hundley H."/>
            <person name="Kuo A."/>
            <person name="LaButti K."/>
            <person name="Lang B.F."/>
            <person name="Lipzen A."/>
            <person name="O'Donnell K."/>
            <person name="Pangilinan J."/>
            <person name="Reynolds N."/>
            <person name="Sandor L."/>
            <person name="Smith M.E."/>
            <person name="Tsang A."/>
            <person name="Grigoriev I.V."/>
            <person name="Stajich J.E."/>
            <person name="Spatafora J.W."/>
        </authorList>
    </citation>
    <scope>NUCLEOTIDE SEQUENCE</scope>
    <source>
        <strain evidence="2">RSA 2281</strain>
    </source>
</reference>
<protein>
    <submittedName>
        <fullName evidence="2">Uncharacterized protein</fullName>
    </submittedName>
</protein>
<keyword evidence="3" id="KW-1185">Reference proteome</keyword>
<evidence type="ECO:0000313" key="3">
    <source>
        <dbReference type="Proteomes" id="UP001209540"/>
    </source>
</evidence>
<dbReference type="Proteomes" id="UP001209540">
    <property type="component" value="Unassembled WGS sequence"/>
</dbReference>
<evidence type="ECO:0000313" key="2">
    <source>
        <dbReference type="EMBL" id="KAI9270343.1"/>
    </source>
</evidence>
<feature type="region of interest" description="Disordered" evidence="1">
    <location>
        <begin position="96"/>
        <end position="115"/>
    </location>
</feature>
<comment type="caution">
    <text evidence="2">The sequence shown here is derived from an EMBL/GenBank/DDBJ whole genome shotgun (WGS) entry which is preliminary data.</text>
</comment>
<feature type="compositionally biased region" description="Basic and acidic residues" evidence="1">
    <location>
        <begin position="98"/>
        <end position="107"/>
    </location>
</feature>
<evidence type="ECO:0000256" key="1">
    <source>
        <dbReference type="SAM" id="MobiDB-lite"/>
    </source>
</evidence>
<organism evidence="2 3">
    <name type="scientific">Phascolomyces articulosus</name>
    <dbReference type="NCBI Taxonomy" id="60185"/>
    <lineage>
        <taxon>Eukaryota</taxon>
        <taxon>Fungi</taxon>
        <taxon>Fungi incertae sedis</taxon>
        <taxon>Mucoromycota</taxon>
        <taxon>Mucoromycotina</taxon>
        <taxon>Mucoromycetes</taxon>
        <taxon>Mucorales</taxon>
        <taxon>Lichtheimiaceae</taxon>
        <taxon>Phascolomyces</taxon>
    </lineage>
</organism>
<dbReference type="EMBL" id="JAIXMP010000007">
    <property type="protein sequence ID" value="KAI9270343.1"/>
    <property type="molecule type" value="Genomic_DNA"/>
</dbReference>
<dbReference type="AlphaFoldDB" id="A0AAD5K577"/>
<accession>A0AAD5K577</accession>
<proteinExistence type="predicted"/>
<sequence>MYYPYSPSVILRLVEVWNISCSSSSRKLSEGVAGNFGVKRQDLSIVSAQGSLKRKSGSFSDSPSKRPVTSFLDQDSSCSMKLADFRNAVLSRIQDAPDQGHNDELSDNRMFLSTT</sequence>
<reference evidence="2" key="2">
    <citation type="submission" date="2023-02" db="EMBL/GenBank/DDBJ databases">
        <authorList>
            <consortium name="DOE Joint Genome Institute"/>
            <person name="Mondo S.J."/>
            <person name="Chang Y."/>
            <person name="Wang Y."/>
            <person name="Ahrendt S."/>
            <person name="Andreopoulos W."/>
            <person name="Barry K."/>
            <person name="Beard J."/>
            <person name="Benny G.L."/>
            <person name="Blankenship S."/>
            <person name="Bonito G."/>
            <person name="Cuomo C."/>
            <person name="Desiro A."/>
            <person name="Gervers K.A."/>
            <person name="Hundley H."/>
            <person name="Kuo A."/>
            <person name="LaButti K."/>
            <person name="Lang B.F."/>
            <person name="Lipzen A."/>
            <person name="O'Donnell K."/>
            <person name="Pangilinan J."/>
            <person name="Reynolds N."/>
            <person name="Sandor L."/>
            <person name="Smith M.W."/>
            <person name="Tsang A."/>
            <person name="Grigoriev I.V."/>
            <person name="Stajich J.E."/>
            <person name="Spatafora J.W."/>
        </authorList>
    </citation>
    <scope>NUCLEOTIDE SEQUENCE</scope>
    <source>
        <strain evidence="2">RSA 2281</strain>
    </source>
</reference>
<gene>
    <name evidence="2" type="ORF">BDA99DRAFT_534452</name>
</gene>
<name>A0AAD5K577_9FUNG</name>